<dbReference type="EMBL" id="JACCJC010000032">
    <property type="protein sequence ID" value="KAF6234097.1"/>
    <property type="molecule type" value="Genomic_DNA"/>
</dbReference>
<keyword evidence="3 7" id="KW-1133">Transmembrane helix</keyword>
<feature type="transmembrane region" description="Helical" evidence="7">
    <location>
        <begin position="200"/>
        <end position="227"/>
    </location>
</feature>
<feature type="transmembrane region" description="Helical" evidence="7">
    <location>
        <begin position="154"/>
        <end position="180"/>
    </location>
</feature>
<comment type="similarity">
    <text evidence="5">Belongs to the SAT4 family.</text>
</comment>
<keyword evidence="10" id="KW-1185">Reference proteome</keyword>
<feature type="domain" description="Rhodopsin" evidence="8">
    <location>
        <begin position="59"/>
        <end position="301"/>
    </location>
</feature>
<keyword evidence="4 7" id="KW-0472">Membrane</keyword>
<reference evidence="9 10" key="1">
    <citation type="journal article" date="2020" name="Genomics">
        <title>Complete, high-quality genomes from long-read metagenomic sequencing of two wolf lichen thalli reveals enigmatic genome architecture.</title>
        <authorList>
            <person name="McKenzie S.K."/>
            <person name="Walston R.F."/>
            <person name="Allen J.L."/>
        </authorList>
    </citation>
    <scope>NUCLEOTIDE SEQUENCE [LARGE SCALE GENOMIC DNA]</scope>
    <source>
        <strain evidence="9">WasteWater2</strain>
    </source>
</reference>
<evidence type="ECO:0000256" key="3">
    <source>
        <dbReference type="ARBA" id="ARBA00022989"/>
    </source>
</evidence>
<dbReference type="GeneID" id="59289172"/>
<proteinExistence type="inferred from homology"/>
<evidence type="ECO:0000256" key="7">
    <source>
        <dbReference type="SAM" id="Phobius"/>
    </source>
</evidence>
<gene>
    <name evidence="9" type="ORF">HO173_007516</name>
</gene>
<evidence type="ECO:0000313" key="10">
    <source>
        <dbReference type="Proteomes" id="UP000578531"/>
    </source>
</evidence>
<feature type="transmembrane region" description="Helical" evidence="7">
    <location>
        <begin position="239"/>
        <end position="259"/>
    </location>
</feature>
<keyword evidence="2 7" id="KW-0812">Transmembrane</keyword>
<evidence type="ECO:0000256" key="4">
    <source>
        <dbReference type="ARBA" id="ARBA00023136"/>
    </source>
</evidence>
<name>A0A8H6FSV2_9LECA</name>
<protein>
    <recommendedName>
        <fullName evidence="8">Rhodopsin domain-containing protein</fullName>
    </recommendedName>
</protein>
<dbReference type="Pfam" id="PF20684">
    <property type="entry name" value="Fung_rhodopsin"/>
    <property type="match status" value="1"/>
</dbReference>
<dbReference type="RefSeq" id="XP_037163498.1">
    <property type="nucleotide sequence ID" value="XM_037309419.1"/>
</dbReference>
<evidence type="ECO:0000256" key="2">
    <source>
        <dbReference type="ARBA" id="ARBA00022692"/>
    </source>
</evidence>
<evidence type="ECO:0000256" key="1">
    <source>
        <dbReference type="ARBA" id="ARBA00004141"/>
    </source>
</evidence>
<evidence type="ECO:0000259" key="8">
    <source>
        <dbReference type="Pfam" id="PF20684"/>
    </source>
</evidence>
<accession>A0A8H6FSV2</accession>
<feature type="region of interest" description="Disordered" evidence="6">
    <location>
        <begin position="315"/>
        <end position="336"/>
    </location>
</feature>
<comment type="subcellular location">
    <subcellularLocation>
        <location evidence="1">Membrane</location>
        <topology evidence="1">Multi-pass membrane protein</topology>
    </subcellularLocation>
</comment>
<dbReference type="OrthoDB" id="4682787at2759"/>
<evidence type="ECO:0000256" key="5">
    <source>
        <dbReference type="ARBA" id="ARBA00038359"/>
    </source>
</evidence>
<comment type="caution">
    <text evidence="9">The sequence shown here is derived from an EMBL/GenBank/DDBJ whole genome shotgun (WGS) entry which is preliminary data.</text>
</comment>
<evidence type="ECO:0000256" key="6">
    <source>
        <dbReference type="SAM" id="MobiDB-lite"/>
    </source>
</evidence>
<organism evidence="9 10">
    <name type="scientific">Letharia columbiana</name>
    <dbReference type="NCBI Taxonomy" id="112416"/>
    <lineage>
        <taxon>Eukaryota</taxon>
        <taxon>Fungi</taxon>
        <taxon>Dikarya</taxon>
        <taxon>Ascomycota</taxon>
        <taxon>Pezizomycotina</taxon>
        <taxon>Lecanoromycetes</taxon>
        <taxon>OSLEUM clade</taxon>
        <taxon>Lecanoromycetidae</taxon>
        <taxon>Lecanorales</taxon>
        <taxon>Lecanorineae</taxon>
        <taxon>Parmeliaceae</taxon>
        <taxon>Letharia</taxon>
    </lineage>
</organism>
<dbReference type="InterPro" id="IPR052337">
    <property type="entry name" value="SAT4-like"/>
</dbReference>
<evidence type="ECO:0000313" key="9">
    <source>
        <dbReference type="EMBL" id="KAF6234097.1"/>
    </source>
</evidence>
<dbReference type="GO" id="GO:0016020">
    <property type="term" value="C:membrane"/>
    <property type="evidence" value="ECO:0007669"/>
    <property type="project" value="UniProtKB-SubCell"/>
</dbReference>
<feature type="transmembrane region" description="Helical" evidence="7">
    <location>
        <begin position="41"/>
        <end position="61"/>
    </location>
</feature>
<dbReference type="PANTHER" id="PTHR33048">
    <property type="entry name" value="PTH11-LIKE INTEGRAL MEMBRANE PROTEIN (AFU_ORTHOLOGUE AFUA_5G11245)"/>
    <property type="match status" value="1"/>
</dbReference>
<feature type="transmembrane region" description="Helical" evidence="7">
    <location>
        <begin position="124"/>
        <end position="142"/>
    </location>
</feature>
<sequence>MSGPAAQLSPQQLEALLNGPAGPPPPGVRPDFDNPANLNGLFILTLTLCLVFAGFAVLMRIYTKLFLIRSWDYEDYAIILGWIFQIGQAVPSRMANKDGRGVHMWDIQLKTFSRLLYDVHVHSIMYSFTVFFIKLSILLQYLRIFVPTRKSNMAMFLTTHVVIWSLFLFYLLDVAFTIGLCNPRRKIWQPWLSNGHCYSSGVWSLASGTFNAVSDITILILPMPCLWRLQIPLKSKLTTIGIFATGSFACVTSVLRTYYTWKVVKEPDVSYNMILMGLWTLAEVATGIIISCLPVLPRFFRHAGPILYRAFSLGSKSSSSSGSANTGRNARPCLTSPTVSMARTPRTLNNSRISKAHVKGEYTEMEEYDATISQATATHQLRPGPINSNREVESGGYGFPLRDTFYEETRLDTSF</sequence>
<dbReference type="Proteomes" id="UP000578531">
    <property type="component" value="Unassembled WGS sequence"/>
</dbReference>
<dbReference type="InterPro" id="IPR049326">
    <property type="entry name" value="Rhodopsin_dom_fungi"/>
</dbReference>
<feature type="transmembrane region" description="Helical" evidence="7">
    <location>
        <begin position="271"/>
        <end position="296"/>
    </location>
</feature>
<dbReference type="AlphaFoldDB" id="A0A8H6FSV2"/>
<dbReference type="PANTHER" id="PTHR33048:SF47">
    <property type="entry name" value="INTEGRAL MEMBRANE PROTEIN-RELATED"/>
    <property type="match status" value="1"/>
</dbReference>